<dbReference type="InterPro" id="IPR009057">
    <property type="entry name" value="Homeodomain-like_sf"/>
</dbReference>
<gene>
    <name evidence="4" type="ORF">H8718_17600</name>
</gene>
<dbReference type="GO" id="GO:0003677">
    <property type="term" value="F:DNA binding"/>
    <property type="evidence" value="ECO:0007669"/>
    <property type="project" value="UniProtKB-UniRule"/>
</dbReference>
<dbReference type="EMBL" id="JACRSY010000045">
    <property type="protein sequence ID" value="MBC8581315.1"/>
    <property type="molecule type" value="Genomic_DNA"/>
</dbReference>
<dbReference type="PRINTS" id="PR00455">
    <property type="entry name" value="HTHTETR"/>
</dbReference>
<accession>A0A926IAW8</accession>
<keyword evidence="1 2" id="KW-0238">DNA-binding</keyword>
<reference evidence="4" key="1">
    <citation type="submission" date="2020-08" db="EMBL/GenBank/DDBJ databases">
        <title>Genome public.</title>
        <authorList>
            <person name="Liu C."/>
            <person name="Sun Q."/>
        </authorList>
    </citation>
    <scope>NUCLEOTIDE SEQUENCE</scope>
    <source>
        <strain evidence="4">NSJ-12</strain>
    </source>
</reference>
<dbReference type="AlphaFoldDB" id="A0A926IAW8"/>
<dbReference type="InterPro" id="IPR050624">
    <property type="entry name" value="HTH-type_Tx_Regulator"/>
</dbReference>
<dbReference type="Proteomes" id="UP000655830">
    <property type="component" value="Unassembled WGS sequence"/>
</dbReference>
<dbReference type="Pfam" id="PF00440">
    <property type="entry name" value="TetR_N"/>
    <property type="match status" value="1"/>
</dbReference>
<sequence length="191" mass="22520">MSRVIENPTELILSVAKKLASDEGLTGINMRTVAKECDIALGTIYNYYPTKMDLIIAIIESFWAECFSSLHTSYTQDLDFFQQLEYLYFYILKYLEQFKTNWLNDLSSLSTIHKQKGKQKEDEYMSHFIDLFTRLFQAHKHEFDPSLFNTFTEDELTHFIFSNFMMMLKNGDPNYEFFNSLLKRILISKGA</sequence>
<evidence type="ECO:0000313" key="4">
    <source>
        <dbReference type="EMBL" id="MBC8581315.1"/>
    </source>
</evidence>
<organism evidence="4 5">
    <name type="scientific">Zhenhengia yiwuensis</name>
    <dbReference type="NCBI Taxonomy" id="2763666"/>
    <lineage>
        <taxon>Bacteria</taxon>
        <taxon>Bacillati</taxon>
        <taxon>Bacillota</taxon>
        <taxon>Clostridia</taxon>
        <taxon>Lachnospirales</taxon>
        <taxon>Lachnospiraceae</taxon>
        <taxon>Zhenhengia</taxon>
    </lineage>
</organism>
<keyword evidence="5" id="KW-1185">Reference proteome</keyword>
<evidence type="ECO:0000256" key="2">
    <source>
        <dbReference type="PROSITE-ProRule" id="PRU00335"/>
    </source>
</evidence>
<dbReference type="InterPro" id="IPR001647">
    <property type="entry name" value="HTH_TetR"/>
</dbReference>
<protein>
    <submittedName>
        <fullName evidence="4">TetR/AcrR family transcriptional regulator</fullName>
    </submittedName>
</protein>
<dbReference type="PANTHER" id="PTHR43479">
    <property type="entry name" value="ACREF/ENVCD OPERON REPRESSOR-RELATED"/>
    <property type="match status" value="1"/>
</dbReference>
<dbReference type="PANTHER" id="PTHR43479:SF11">
    <property type="entry name" value="ACREF_ENVCD OPERON REPRESSOR-RELATED"/>
    <property type="match status" value="1"/>
</dbReference>
<comment type="caution">
    <text evidence="4">The sequence shown here is derived from an EMBL/GenBank/DDBJ whole genome shotgun (WGS) entry which is preliminary data.</text>
</comment>
<feature type="domain" description="HTH tetR-type" evidence="3">
    <location>
        <begin position="6"/>
        <end position="66"/>
    </location>
</feature>
<dbReference type="SUPFAM" id="SSF46689">
    <property type="entry name" value="Homeodomain-like"/>
    <property type="match status" value="1"/>
</dbReference>
<proteinExistence type="predicted"/>
<evidence type="ECO:0000259" key="3">
    <source>
        <dbReference type="PROSITE" id="PS50977"/>
    </source>
</evidence>
<dbReference type="Gene3D" id="1.10.357.10">
    <property type="entry name" value="Tetracycline Repressor, domain 2"/>
    <property type="match status" value="1"/>
</dbReference>
<dbReference type="PROSITE" id="PS50977">
    <property type="entry name" value="HTH_TETR_2"/>
    <property type="match status" value="1"/>
</dbReference>
<evidence type="ECO:0000256" key="1">
    <source>
        <dbReference type="ARBA" id="ARBA00023125"/>
    </source>
</evidence>
<evidence type="ECO:0000313" key="5">
    <source>
        <dbReference type="Proteomes" id="UP000655830"/>
    </source>
</evidence>
<dbReference type="RefSeq" id="WP_249334166.1">
    <property type="nucleotide sequence ID" value="NZ_JACRSY010000045.1"/>
</dbReference>
<name>A0A926IAW8_9FIRM</name>
<feature type="DNA-binding region" description="H-T-H motif" evidence="2">
    <location>
        <begin position="29"/>
        <end position="48"/>
    </location>
</feature>